<dbReference type="PATRIC" id="fig|294.131.peg.5615"/>
<dbReference type="EMBL" id="LACD01000005">
    <property type="protein sequence ID" value="KJZ46611.1"/>
    <property type="molecule type" value="Genomic_DNA"/>
</dbReference>
<dbReference type="InterPro" id="IPR021333">
    <property type="entry name" value="DUF2946"/>
</dbReference>
<feature type="transmembrane region" description="Helical" evidence="1">
    <location>
        <begin position="12"/>
        <end position="31"/>
    </location>
</feature>
<keyword evidence="1" id="KW-0812">Transmembrane</keyword>
<dbReference type="Pfam" id="PF11162">
    <property type="entry name" value="DUF2946"/>
    <property type="match status" value="1"/>
</dbReference>
<reference evidence="2 3" key="1">
    <citation type="submission" date="2015-03" db="EMBL/GenBank/DDBJ databases">
        <title>Comparative genomics of Pseudomonas insights into diversity of traits involved in vanlence and defense.</title>
        <authorList>
            <person name="Qin Y."/>
        </authorList>
    </citation>
    <scope>NUCLEOTIDE SEQUENCE [LARGE SCALE GENOMIC DNA]</scope>
    <source>
        <strain evidence="2 3">C3</strain>
    </source>
</reference>
<organism evidence="2 3">
    <name type="scientific">Pseudomonas fluorescens</name>
    <dbReference type="NCBI Taxonomy" id="294"/>
    <lineage>
        <taxon>Bacteria</taxon>
        <taxon>Pseudomonadati</taxon>
        <taxon>Pseudomonadota</taxon>
        <taxon>Gammaproteobacteria</taxon>
        <taxon>Pseudomonadales</taxon>
        <taxon>Pseudomonadaceae</taxon>
        <taxon>Pseudomonas</taxon>
    </lineage>
</organism>
<name>A0A0F4TQA3_PSEFL</name>
<evidence type="ECO:0000313" key="3">
    <source>
        <dbReference type="Proteomes" id="UP000033500"/>
    </source>
</evidence>
<proteinExistence type="predicted"/>
<gene>
    <name evidence="2" type="ORF">VC34_07825</name>
</gene>
<dbReference type="Proteomes" id="UP000033500">
    <property type="component" value="Unassembled WGS sequence"/>
</dbReference>
<accession>A0A0F4TQA3</accession>
<evidence type="ECO:0000256" key="1">
    <source>
        <dbReference type="SAM" id="Phobius"/>
    </source>
</evidence>
<dbReference type="AlphaFoldDB" id="A0A0F4TQA3"/>
<dbReference type="PROSITE" id="PS51257">
    <property type="entry name" value="PROKAR_LIPOPROTEIN"/>
    <property type="match status" value="1"/>
</dbReference>
<evidence type="ECO:0000313" key="2">
    <source>
        <dbReference type="EMBL" id="KJZ46611.1"/>
    </source>
</evidence>
<keyword evidence="1" id="KW-0472">Membrane</keyword>
<dbReference type="RefSeq" id="WP_046045999.1">
    <property type="nucleotide sequence ID" value="NZ_LACD01000005.1"/>
</dbReference>
<evidence type="ECO:0008006" key="4">
    <source>
        <dbReference type="Google" id="ProtNLM"/>
    </source>
</evidence>
<protein>
    <recommendedName>
        <fullName evidence="4">DUF2946 domain-containing protein</fullName>
    </recommendedName>
</protein>
<sequence>MKTVRNDRSPIAWVLYASVLFSLFACGIHHGQMSALSLSGLNSGFCSVSSDHGPYIDANDTDDPAPNLATQLSCPLCSSFAVAVGINTLAWALDYVPGGTVPSIIVRSLAQPPPRYVWPALNPRASPDASLAVTLSA</sequence>
<keyword evidence="1" id="KW-1133">Transmembrane helix</keyword>
<comment type="caution">
    <text evidence="2">The sequence shown here is derived from an EMBL/GenBank/DDBJ whole genome shotgun (WGS) entry which is preliminary data.</text>
</comment>